<protein>
    <submittedName>
        <fullName evidence="2">Uncharacterized protein</fullName>
    </submittedName>
</protein>
<dbReference type="AlphaFoldDB" id="A0A8H6XE55"/>
<evidence type="ECO:0000256" key="1">
    <source>
        <dbReference type="SAM" id="MobiDB-lite"/>
    </source>
</evidence>
<accession>A0A8H6XE55</accession>
<dbReference type="OrthoDB" id="432234at2759"/>
<feature type="region of interest" description="Disordered" evidence="1">
    <location>
        <begin position="146"/>
        <end position="170"/>
    </location>
</feature>
<proteinExistence type="predicted"/>
<comment type="caution">
    <text evidence="2">The sequence shown here is derived from an EMBL/GenBank/DDBJ whole genome shotgun (WGS) entry which is preliminary data.</text>
</comment>
<evidence type="ECO:0000313" key="2">
    <source>
        <dbReference type="EMBL" id="KAF7339059.1"/>
    </source>
</evidence>
<evidence type="ECO:0000313" key="3">
    <source>
        <dbReference type="Proteomes" id="UP000620124"/>
    </source>
</evidence>
<reference evidence="2" key="1">
    <citation type="submission" date="2020-05" db="EMBL/GenBank/DDBJ databases">
        <title>Mycena genomes resolve the evolution of fungal bioluminescence.</title>
        <authorList>
            <person name="Tsai I.J."/>
        </authorList>
    </citation>
    <scope>NUCLEOTIDE SEQUENCE</scope>
    <source>
        <strain evidence="2">CCC161011</strain>
    </source>
</reference>
<name>A0A8H6XE55_9AGAR</name>
<dbReference type="Proteomes" id="UP000620124">
    <property type="component" value="Unassembled WGS sequence"/>
</dbReference>
<dbReference type="EMBL" id="JACAZI010000020">
    <property type="protein sequence ID" value="KAF7339059.1"/>
    <property type="molecule type" value="Genomic_DNA"/>
</dbReference>
<sequence length="219" mass="23691">MPSAPAAFVLYNAAKTNGTYFGICADFALEMWQKTRAIVAPVLPCAYRIYQGRSANCAMDGMSSPTMIILVMQTSRTPAVEAVVLARNAGDMDREYNQRVRAEAAGKRYCIHGKHVVEKEACTTNGQLFSSCNDCRTRRRANYAATAAAADEERQNVDHGDGAVGDDDADGVQVIPPDEYDIFFGDGSDMDFDLPDDAAVNSREAQAIKNMTNALAALS</sequence>
<organism evidence="2 3">
    <name type="scientific">Mycena venus</name>
    <dbReference type="NCBI Taxonomy" id="2733690"/>
    <lineage>
        <taxon>Eukaryota</taxon>
        <taxon>Fungi</taxon>
        <taxon>Dikarya</taxon>
        <taxon>Basidiomycota</taxon>
        <taxon>Agaricomycotina</taxon>
        <taxon>Agaricomycetes</taxon>
        <taxon>Agaricomycetidae</taxon>
        <taxon>Agaricales</taxon>
        <taxon>Marasmiineae</taxon>
        <taxon>Mycenaceae</taxon>
        <taxon>Mycena</taxon>
    </lineage>
</organism>
<feature type="compositionally biased region" description="Basic and acidic residues" evidence="1">
    <location>
        <begin position="151"/>
        <end position="161"/>
    </location>
</feature>
<gene>
    <name evidence="2" type="ORF">MVEN_01982100</name>
</gene>
<keyword evidence="3" id="KW-1185">Reference proteome</keyword>